<dbReference type="Proteomes" id="UP000034050">
    <property type="component" value="Unassembled WGS sequence"/>
</dbReference>
<organism evidence="1 2">
    <name type="scientific">Candidatus Gottesmanbacteria bacterium GW2011_GWB1_43_11</name>
    <dbReference type="NCBI Taxonomy" id="1618446"/>
    <lineage>
        <taxon>Bacteria</taxon>
        <taxon>Candidatus Gottesmaniibacteriota</taxon>
    </lineage>
</organism>
<accession>A0A0G1EXF7</accession>
<dbReference type="SUPFAM" id="SSF51445">
    <property type="entry name" value="(Trans)glycosidases"/>
    <property type="match status" value="1"/>
</dbReference>
<evidence type="ECO:0000313" key="2">
    <source>
        <dbReference type="Proteomes" id="UP000034050"/>
    </source>
</evidence>
<name>A0A0G1EXF7_9BACT</name>
<dbReference type="Gene3D" id="3.20.20.80">
    <property type="entry name" value="Glycosidases"/>
    <property type="match status" value="1"/>
</dbReference>
<reference evidence="1 2" key="1">
    <citation type="journal article" date="2015" name="Nature">
        <title>rRNA introns, odd ribosomes, and small enigmatic genomes across a large radiation of phyla.</title>
        <authorList>
            <person name="Brown C.T."/>
            <person name="Hug L.A."/>
            <person name="Thomas B.C."/>
            <person name="Sharon I."/>
            <person name="Castelle C.J."/>
            <person name="Singh A."/>
            <person name="Wilkins M.J."/>
            <person name="Williams K.H."/>
            <person name="Banfield J.F."/>
        </authorList>
    </citation>
    <scope>NUCLEOTIDE SEQUENCE [LARGE SCALE GENOMIC DNA]</scope>
</reference>
<dbReference type="STRING" id="1618446.UV61_C0001G0033"/>
<proteinExistence type="predicted"/>
<dbReference type="EMBL" id="LCFD01000001">
    <property type="protein sequence ID" value="KKS87626.1"/>
    <property type="molecule type" value="Genomic_DNA"/>
</dbReference>
<evidence type="ECO:0008006" key="3">
    <source>
        <dbReference type="Google" id="ProtNLM"/>
    </source>
</evidence>
<dbReference type="AlphaFoldDB" id="A0A0G1EXF7"/>
<comment type="caution">
    <text evidence="1">The sequence shown here is derived from an EMBL/GenBank/DDBJ whole genome shotgun (WGS) entry which is preliminary data.</text>
</comment>
<gene>
    <name evidence="1" type="ORF">UV61_C0001G0033</name>
</gene>
<protein>
    <recommendedName>
        <fullName evidence="3">Asl1-like glycosyl hydrolase catalytic domain-containing protein</fullName>
    </recommendedName>
</protein>
<dbReference type="InterPro" id="IPR017853">
    <property type="entry name" value="GH"/>
</dbReference>
<sequence>MKPKLLFVLLFILLIVLIGFVVNKRTKKPQVSPRSPINNTNPFGMKAGVGNQVPPEILAKEKAWGFVYQRPNDVTVEEWLSSGGKCDECAKFKASGLGTILTIRNNGVNAVGFDARIPTTPPKDIEKYKQAVAQIIKAYEPEVVVVENEENVPPFYYDGTQKGVWDSPNDGIDTASEYAKELNAACGVAHQLGFTCSNGGMTSEAAAHLTWLNYLKQGKTSAACDFAKRAFYTKQNQDAGEKYCQVKKEAEIPSEMRELLRNGEKLLEVYKTSSIDYINFHWYIRDAKAFSETAKFLKDFTNKKVMNNEIGQRKGEGKAESAKALAQAVVDSGLTYAVWYNSGTPDVDLFTDSGGNLTPSGQAIVDFIQENY</sequence>
<evidence type="ECO:0000313" key="1">
    <source>
        <dbReference type="EMBL" id="KKS87626.1"/>
    </source>
</evidence>